<comment type="caution">
    <text evidence="3">The sequence shown here is derived from an EMBL/GenBank/DDBJ whole genome shotgun (WGS) entry which is preliminary data.</text>
</comment>
<dbReference type="EMBL" id="BAWO01000034">
    <property type="protein sequence ID" value="GAJ40266.1"/>
    <property type="molecule type" value="Genomic_DNA"/>
</dbReference>
<dbReference type="SUPFAM" id="SSF54637">
    <property type="entry name" value="Thioesterase/thiol ester dehydrase-isomerase"/>
    <property type="match status" value="1"/>
</dbReference>
<dbReference type="InterPro" id="IPR003736">
    <property type="entry name" value="PAAI_dom"/>
</dbReference>
<dbReference type="Pfam" id="PF03061">
    <property type="entry name" value="4HBT"/>
    <property type="match status" value="1"/>
</dbReference>
<dbReference type="OrthoDB" id="286702at2"/>
<protein>
    <submittedName>
        <fullName evidence="3">Phenylacetic acid degradation protein PaaD</fullName>
    </submittedName>
</protein>
<dbReference type="InterPro" id="IPR052723">
    <property type="entry name" value="Acyl-CoA_thioesterase_PaaI"/>
</dbReference>
<feature type="domain" description="Thioesterase" evidence="2">
    <location>
        <begin position="43"/>
        <end position="117"/>
    </location>
</feature>
<dbReference type="NCBIfam" id="TIGR00369">
    <property type="entry name" value="unchar_dom_1"/>
    <property type="match status" value="1"/>
</dbReference>
<dbReference type="RefSeq" id="WP_017436001.1">
    <property type="nucleotide sequence ID" value="NZ_BAWO01000034.1"/>
</dbReference>
<name>A0A023DGY0_9BACL</name>
<evidence type="ECO:0000259" key="2">
    <source>
        <dbReference type="Pfam" id="PF03061"/>
    </source>
</evidence>
<dbReference type="GO" id="GO:0016289">
    <property type="term" value="F:acyl-CoA hydrolase activity"/>
    <property type="evidence" value="ECO:0007669"/>
    <property type="project" value="UniProtKB-ARBA"/>
</dbReference>
<gene>
    <name evidence="3" type="primary">paaD</name>
    <name evidence="3" type="ORF">GCA01S_034_00420</name>
</gene>
<keyword evidence="1" id="KW-0378">Hydrolase</keyword>
<keyword evidence="4" id="KW-1185">Reference proteome</keyword>
<dbReference type="InterPro" id="IPR006683">
    <property type="entry name" value="Thioestr_dom"/>
</dbReference>
<accession>A0A023DGY0</accession>
<dbReference type="NCBIfam" id="TIGR02286">
    <property type="entry name" value="PaaD"/>
    <property type="match status" value="1"/>
</dbReference>
<dbReference type="Proteomes" id="UP000023561">
    <property type="component" value="Unassembled WGS sequence"/>
</dbReference>
<dbReference type="GeneID" id="301194410"/>
<dbReference type="PANTHER" id="PTHR42856:SF1">
    <property type="entry name" value="ACYL-COENZYME A THIOESTERASE PAAI"/>
    <property type="match status" value="1"/>
</dbReference>
<proteinExistence type="predicted"/>
<organism evidence="3 4">
    <name type="scientific">Parageobacillus caldoxylosilyticus NBRC 107762</name>
    <dbReference type="NCBI Taxonomy" id="1220594"/>
    <lineage>
        <taxon>Bacteria</taxon>
        <taxon>Bacillati</taxon>
        <taxon>Bacillota</taxon>
        <taxon>Bacilli</taxon>
        <taxon>Bacillales</taxon>
        <taxon>Anoxybacillaceae</taxon>
        <taxon>Saccharococcus</taxon>
    </lineage>
</organism>
<evidence type="ECO:0000256" key="1">
    <source>
        <dbReference type="ARBA" id="ARBA00022801"/>
    </source>
</evidence>
<dbReference type="Gene3D" id="3.10.129.10">
    <property type="entry name" value="Hotdog Thioesterase"/>
    <property type="match status" value="1"/>
</dbReference>
<dbReference type="AlphaFoldDB" id="A0A023DGY0"/>
<evidence type="ECO:0000313" key="3">
    <source>
        <dbReference type="EMBL" id="GAJ40266.1"/>
    </source>
</evidence>
<evidence type="ECO:0000313" key="4">
    <source>
        <dbReference type="Proteomes" id="UP000023561"/>
    </source>
</evidence>
<sequence length="133" mass="14619">MGGLMEKMKEDPFANYLGITIEDVEEGYAKVSMEVKEHLLNFHGSTNGGAIFSLADVAFACASNSHNQAAVGIAMTMYYMQASEIGDRLVAIAREETKPNRLGVYRIEVLNDKGELIALAEGMVYRKKDKLVP</sequence>
<dbReference type="CDD" id="cd03443">
    <property type="entry name" value="PaaI_thioesterase"/>
    <property type="match status" value="1"/>
</dbReference>
<dbReference type="InterPro" id="IPR029069">
    <property type="entry name" value="HotDog_dom_sf"/>
</dbReference>
<reference evidence="3 4" key="1">
    <citation type="submission" date="2014-04" db="EMBL/GenBank/DDBJ databases">
        <title>Whole genome shotgun sequence of Geobacillus caldoxylosilyticus NBRC 107762.</title>
        <authorList>
            <person name="Hosoyama A."/>
            <person name="Hosoyama Y."/>
            <person name="Katano-Makiyama Y."/>
            <person name="Tsuchikane K."/>
            <person name="Ohji S."/>
            <person name="Ichikawa N."/>
            <person name="Yamazoe A."/>
            <person name="Fujita N."/>
        </authorList>
    </citation>
    <scope>NUCLEOTIDE SEQUENCE [LARGE SCALE GENOMIC DNA]</scope>
    <source>
        <strain evidence="3 4">NBRC 107762</strain>
    </source>
</reference>
<dbReference type="PANTHER" id="PTHR42856">
    <property type="entry name" value="ACYL-COENZYME A THIOESTERASE PAAI"/>
    <property type="match status" value="1"/>
</dbReference>
<dbReference type="InterPro" id="IPR011973">
    <property type="entry name" value="PaaD"/>
</dbReference>